<protein>
    <submittedName>
        <fullName evidence="1">Uncharacterized protein</fullName>
    </submittedName>
</protein>
<dbReference type="Proteomes" id="UP001177670">
    <property type="component" value="Unassembled WGS sequence"/>
</dbReference>
<reference evidence="1" key="1">
    <citation type="submission" date="2021-10" db="EMBL/GenBank/DDBJ databases">
        <title>Melipona bicolor Genome sequencing and assembly.</title>
        <authorList>
            <person name="Araujo N.S."/>
            <person name="Arias M.C."/>
        </authorList>
    </citation>
    <scope>NUCLEOTIDE SEQUENCE</scope>
    <source>
        <strain evidence="1">USP_2M_L1-L4_2017</strain>
        <tissue evidence="1">Whole body</tissue>
    </source>
</reference>
<accession>A0AA40FMW1</accession>
<proteinExistence type="predicted"/>
<comment type="caution">
    <text evidence="1">The sequence shown here is derived from an EMBL/GenBank/DDBJ whole genome shotgun (WGS) entry which is preliminary data.</text>
</comment>
<name>A0AA40FMW1_9HYME</name>
<dbReference type="EMBL" id="JAHYIQ010000025">
    <property type="protein sequence ID" value="KAK1121791.1"/>
    <property type="molecule type" value="Genomic_DNA"/>
</dbReference>
<gene>
    <name evidence="1" type="ORF">K0M31_010102</name>
</gene>
<keyword evidence="2" id="KW-1185">Reference proteome</keyword>
<feature type="non-terminal residue" evidence="1">
    <location>
        <position position="1"/>
    </location>
</feature>
<dbReference type="AlphaFoldDB" id="A0AA40FMW1"/>
<evidence type="ECO:0000313" key="2">
    <source>
        <dbReference type="Proteomes" id="UP001177670"/>
    </source>
</evidence>
<organism evidence="1 2">
    <name type="scientific">Melipona bicolor</name>
    <dbReference type="NCBI Taxonomy" id="60889"/>
    <lineage>
        <taxon>Eukaryota</taxon>
        <taxon>Metazoa</taxon>
        <taxon>Ecdysozoa</taxon>
        <taxon>Arthropoda</taxon>
        <taxon>Hexapoda</taxon>
        <taxon>Insecta</taxon>
        <taxon>Pterygota</taxon>
        <taxon>Neoptera</taxon>
        <taxon>Endopterygota</taxon>
        <taxon>Hymenoptera</taxon>
        <taxon>Apocrita</taxon>
        <taxon>Aculeata</taxon>
        <taxon>Apoidea</taxon>
        <taxon>Anthophila</taxon>
        <taxon>Apidae</taxon>
        <taxon>Melipona</taxon>
    </lineage>
</organism>
<evidence type="ECO:0000313" key="1">
    <source>
        <dbReference type="EMBL" id="KAK1121791.1"/>
    </source>
</evidence>
<sequence>HSASDDCLALRPHRTNYRAISQASSPHSTSRIKRKCPVNSVSQLRCCLPESNEMKKHRIRGETARKLSSSIGDERAEEILVWNAHGIPNPEQLQGFFARRSRPGKLTRWVRRRRARNRNQLHSEAGESSISGGQAAFFQSGIVGLACKRLRASIAKQQSHARMLKERERLKEREIARRLSTGTFERT</sequence>